<comment type="function">
    <text evidence="12">Putative RNA polymerase II subunit B1 C-terminal domain (CTD) phosphatase involved in RNA polymerase II transcription regulation.</text>
</comment>
<dbReference type="OrthoDB" id="2590500at2759"/>
<evidence type="ECO:0000313" key="14">
    <source>
        <dbReference type="EMBL" id="RNA29874.1"/>
    </source>
</evidence>
<comment type="catalytic activity">
    <reaction evidence="10 12">
        <text>O-phospho-L-threonyl-[protein] + H2O = L-threonyl-[protein] + phosphate</text>
        <dbReference type="Rhea" id="RHEA:47004"/>
        <dbReference type="Rhea" id="RHEA-COMP:11060"/>
        <dbReference type="Rhea" id="RHEA-COMP:11605"/>
        <dbReference type="ChEBI" id="CHEBI:15377"/>
        <dbReference type="ChEBI" id="CHEBI:30013"/>
        <dbReference type="ChEBI" id="CHEBI:43474"/>
        <dbReference type="ChEBI" id="CHEBI:61977"/>
        <dbReference type="EC" id="3.1.3.16"/>
    </reaction>
</comment>
<dbReference type="EC" id="3.1.3.16" evidence="12"/>
<evidence type="ECO:0000256" key="12">
    <source>
        <dbReference type="RuleBase" id="RU367080"/>
    </source>
</evidence>
<evidence type="ECO:0000256" key="2">
    <source>
        <dbReference type="ARBA" id="ARBA00005676"/>
    </source>
</evidence>
<dbReference type="InterPro" id="IPR039693">
    <property type="entry name" value="Rtr1/RPAP2"/>
</dbReference>
<dbReference type="InterPro" id="IPR007308">
    <property type="entry name" value="Rtr1/RPAP2_dom"/>
</dbReference>
<dbReference type="PANTHER" id="PTHR14732:SF0">
    <property type="entry name" value="RNA POLYMERASE II SUBUNIT B1 CTD PHOSPHATASE RPAP2-RELATED"/>
    <property type="match status" value="1"/>
</dbReference>
<keyword evidence="15" id="KW-1185">Reference proteome</keyword>
<dbReference type="AlphaFoldDB" id="A0A3M7S254"/>
<evidence type="ECO:0000259" key="13">
    <source>
        <dbReference type="PROSITE" id="PS51479"/>
    </source>
</evidence>
<comment type="subcellular location">
    <subcellularLocation>
        <location evidence="1 12">Nucleus</location>
    </subcellularLocation>
</comment>
<evidence type="ECO:0000256" key="4">
    <source>
        <dbReference type="ARBA" id="ARBA00022771"/>
    </source>
</evidence>
<dbReference type="Pfam" id="PF04181">
    <property type="entry name" value="RPAP2_Rtr1"/>
    <property type="match status" value="1"/>
</dbReference>
<evidence type="ECO:0000256" key="9">
    <source>
        <dbReference type="ARBA" id="ARBA00047761"/>
    </source>
</evidence>
<evidence type="ECO:0000313" key="15">
    <source>
        <dbReference type="Proteomes" id="UP000276133"/>
    </source>
</evidence>
<dbReference type="GO" id="GO:0005737">
    <property type="term" value="C:cytoplasm"/>
    <property type="evidence" value="ECO:0007669"/>
    <property type="project" value="TreeGrafter"/>
</dbReference>
<evidence type="ECO:0000256" key="11">
    <source>
        <dbReference type="PROSITE-ProRule" id="PRU00812"/>
    </source>
</evidence>
<keyword evidence="8 12" id="KW-0539">Nucleus</keyword>
<comment type="catalytic activity">
    <reaction evidence="9 12">
        <text>O-phospho-L-seryl-[protein] + H2O = L-seryl-[protein] + phosphate</text>
        <dbReference type="Rhea" id="RHEA:20629"/>
        <dbReference type="Rhea" id="RHEA-COMP:9863"/>
        <dbReference type="Rhea" id="RHEA-COMP:11604"/>
        <dbReference type="ChEBI" id="CHEBI:15377"/>
        <dbReference type="ChEBI" id="CHEBI:29999"/>
        <dbReference type="ChEBI" id="CHEBI:43474"/>
        <dbReference type="ChEBI" id="CHEBI:83421"/>
        <dbReference type="EC" id="3.1.3.16"/>
    </reaction>
</comment>
<proteinExistence type="inferred from homology"/>
<dbReference type="PANTHER" id="PTHR14732">
    <property type="entry name" value="RNA POLYMERASE II SUBUNIT B1 CTD PHOSPHATASE RPAP2-RELATED"/>
    <property type="match status" value="1"/>
</dbReference>
<dbReference type="PROSITE" id="PS51479">
    <property type="entry name" value="ZF_RTR1"/>
    <property type="match status" value="1"/>
</dbReference>
<dbReference type="Proteomes" id="UP000276133">
    <property type="component" value="Unassembled WGS sequence"/>
</dbReference>
<keyword evidence="5 12" id="KW-0378">Hydrolase</keyword>
<dbReference type="InterPro" id="IPR038534">
    <property type="entry name" value="Rtr1/RPAP2_sf"/>
</dbReference>
<comment type="similarity">
    <text evidence="2 11 12">Belongs to the RPAP2 family.</text>
</comment>
<keyword evidence="3 12" id="KW-0479">Metal-binding</keyword>
<sequence length="549" mass="64017">MDKKIQEKKKFLDAADKTVIKLSQETLPEKEIVPFLKQIEPYHYEEIVEERFVSKLCGYLCCPHELINIPTKKYQISTKLNKVYDLTDRKRYCSNECYKSSKYLEAQISNVPVWLRQTADFLKGDGANEIKFWPSTKVPKPKKLEPKPLQKTTNHVASEQIDKNLVVEIESELKQMEKDWTEKFKIQEPSTESPESQYESKTLEVEKCNALNETQIDSDLKERSEQLKKKFIESIDIHKKPTDFTNLKKIFLFKIKKVDECIELGEGAQVFQISEKNVTQLYFIEFIIQRIKELITNRTKSYLKQTEPSDRPSVNQEREREEHLEACDKLVAAKTAFFSDIDYTSQASGFNKTNSDQNDNGEEEMLEKLRGFEDIIKDNSKDAENTKEILKQAEPAPDGLGSEAKKPLPDYAKLKEEAVKQQLRIREFFGAKSTTKKLEKASVVDENDTNSEYNQNLIFKIKETDEEIVRVLPTVDSKSQTQIRRKIFYDKLVKYLEQILKFSEFNYTVISNSLKNHVKNFVYSLKLTSENIIFSTSEWPIVCLFILKL</sequence>
<dbReference type="Gene3D" id="1.25.40.820">
    <property type="match status" value="1"/>
</dbReference>
<dbReference type="GO" id="GO:0008420">
    <property type="term" value="F:RNA polymerase II CTD heptapeptide repeat phosphatase activity"/>
    <property type="evidence" value="ECO:0007669"/>
    <property type="project" value="UniProtKB-UniRule"/>
</dbReference>
<protein>
    <recommendedName>
        <fullName evidence="12">RNA polymerase II subunit B1 CTD phosphatase RPAP2 homolog</fullName>
        <ecNumber evidence="12">3.1.3.16</ecNumber>
    </recommendedName>
</protein>
<accession>A0A3M7S254</accession>
<keyword evidence="4 12" id="KW-0863">Zinc-finger</keyword>
<dbReference type="EMBL" id="REGN01002157">
    <property type="protein sequence ID" value="RNA29874.1"/>
    <property type="molecule type" value="Genomic_DNA"/>
</dbReference>
<organism evidence="14 15">
    <name type="scientific">Brachionus plicatilis</name>
    <name type="common">Marine rotifer</name>
    <name type="synonym">Brachionus muelleri</name>
    <dbReference type="NCBI Taxonomy" id="10195"/>
    <lineage>
        <taxon>Eukaryota</taxon>
        <taxon>Metazoa</taxon>
        <taxon>Spiralia</taxon>
        <taxon>Gnathifera</taxon>
        <taxon>Rotifera</taxon>
        <taxon>Eurotatoria</taxon>
        <taxon>Monogononta</taxon>
        <taxon>Pseudotrocha</taxon>
        <taxon>Ploima</taxon>
        <taxon>Brachionidae</taxon>
        <taxon>Brachionus</taxon>
    </lineage>
</organism>
<evidence type="ECO:0000256" key="3">
    <source>
        <dbReference type="ARBA" id="ARBA00022723"/>
    </source>
</evidence>
<dbReference type="GO" id="GO:0008270">
    <property type="term" value="F:zinc ion binding"/>
    <property type="evidence" value="ECO:0007669"/>
    <property type="project" value="UniProtKB-KW"/>
</dbReference>
<keyword evidence="6 12" id="KW-0862">Zinc</keyword>
<name>A0A3M7S254_BRAPC</name>
<evidence type="ECO:0000256" key="6">
    <source>
        <dbReference type="ARBA" id="ARBA00022833"/>
    </source>
</evidence>
<dbReference type="GO" id="GO:0043175">
    <property type="term" value="F:RNA polymerase core enzyme binding"/>
    <property type="evidence" value="ECO:0007669"/>
    <property type="project" value="UniProtKB-UniRule"/>
</dbReference>
<comment type="caution">
    <text evidence="14">The sequence shown here is derived from an EMBL/GenBank/DDBJ whole genome shotgun (WGS) entry which is preliminary data.</text>
</comment>
<gene>
    <name evidence="14" type="ORF">BpHYR1_029471</name>
</gene>
<dbReference type="STRING" id="10195.A0A3M7S254"/>
<evidence type="ECO:0000256" key="7">
    <source>
        <dbReference type="ARBA" id="ARBA00022912"/>
    </source>
</evidence>
<evidence type="ECO:0000256" key="1">
    <source>
        <dbReference type="ARBA" id="ARBA00004123"/>
    </source>
</evidence>
<dbReference type="GO" id="GO:0005634">
    <property type="term" value="C:nucleus"/>
    <property type="evidence" value="ECO:0007669"/>
    <property type="project" value="UniProtKB-SubCell"/>
</dbReference>
<feature type="domain" description="RTR1-type" evidence="13">
    <location>
        <begin position="34"/>
        <end position="117"/>
    </location>
</feature>
<evidence type="ECO:0000256" key="5">
    <source>
        <dbReference type="ARBA" id="ARBA00022801"/>
    </source>
</evidence>
<evidence type="ECO:0000256" key="10">
    <source>
        <dbReference type="ARBA" id="ARBA00048336"/>
    </source>
</evidence>
<keyword evidence="7 12" id="KW-0904">Protein phosphatase</keyword>
<reference evidence="14 15" key="1">
    <citation type="journal article" date="2018" name="Sci. Rep.">
        <title>Genomic signatures of local adaptation to the degree of environmental predictability in rotifers.</title>
        <authorList>
            <person name="Franch-Gras L."/>
            <person name="Hahn C."/>
            <person name="Garcia-Roger E.M."/>
            <person name="Carmona M.J."/>
            <person name="Serra M."/>
            <person name="Gomez A."/>
        </authorList>
    </citation>
    <scope>NUCLEOTIDE SEQUENCE [LARGE SCALE GENOMIC DNA]</scope>
    <source>
        <strain evidence="14">HYR1</strain>
    </source>
</reference>
<evidence type="ECO:0000256" key="8">
    <source>
        <dbReference type="ARBA" id="ARBA00023242"/>
    </source>
</evidence>